<feature type="transmembrane region" description="Helical" evidence="1">
    <location>
        <begin position="83"/>
        <end position="103"/>
    </location>
</feature>
<dbReference type="OrthoDB" id="9451547at2759"/>
<feature type="transmembrane region" description="Helical" evidence="1">
    <location>
        <begin position="234"/>
        <end position="257"/>
    </location>
</feature>
<keyword evidence="1" id="KW-0472">Membrane</keyword>
<keyword evidence="1" id="KW-1133">Transmembrane helix</keyword>
<keyword evidence="3" id="KW-1185">Reference proteome</keyword>
<dbReference type="AlphaFoldDB" id="A0A1J8QBL8"/>
<dbReference type="PANTHER" id="PTHR35043">
    <property type="entry name" value="TRANSCRIPTION FACTOR DOMAIN-CONTAINING PROTEIN"/>
    <property type="match status" value="1"/>
</dbReference>
<keyword evidence="1" id="KW-0812">Transmembrane</keyword>
<gene>
    <name evidence="2" type="ORF">AZE42_04273</name>
</gene>
<evidence type="ECO:0000256" key="1">
    <source>
        <dbReference type="SAM" id="Phobius"/>
    </source>
</evidence>
<feature type="transmembrane region" description="Helical" evidence="1">
    <location>
        <begin position="171"/>
        <end position="191"/>
    </location>
</feature>
<name>A0A1J8QBL8_9AGAM</name>
<organism evidence="2 3">
    <name type="scientific">Rhizopogon vesiculosus</name>
    <dbReference type="NCBI Taxonomy" id="180088"/>
    <lineage>
        <taxon>Eukaryota</taxon>
        <taxon>Fungi</taxon>
        <taxon>Dikarya</taxon>
        <taxon>Basidiomycota</taxon>
        <taxon>Agaricomycotina</taxon>
        <taxon>Agaricomycetes</taxon>
        <taxon>Agaricomycetidae</taxon>
        <taxon>Boletales</taxon>
        <taxon>Suillineae</taxon>
        <taxon>Rhizopogonaceae</taxon>
        <taxon>Rhizopogon</taxon>
    </lineage>
</organism>
<dbReference type="PANTHER" id="PTHR35043:SF8">
    <property type="entry name" value="DUF4220 DOMAIN-CONTAINING PROTEIN"/>
    <property type="match status" value="1"/>
</dbReference>
<sequence>MATTLLAPEFIITWAARQFLIARRAANRFNDTFCAQLPQAQADHQNIGDGSTATLLSEMAISERNSPIPDPPRVAGHKFRDDYAAWTVMHGFFACMGGFLLYVNGEPRAPLEPNELWDFVRNGSVDMPTIAEEDIEDRSKGDILSKGIAILQLVWFVISLAARYAQNLPITLLEIDTLAIAALTCIVYFLWWKKPKDVGRPFLVHWKKMEPPPPSDLVYGQANLKLIIGDSIGYFIYPVLRLLGTVFIFSVVSPHAAHSRRVLSLGGYNFATDGDDTAALLTGCFIVSITISKISLVKTLFIPDVPGTNIPPAPDGQPPLAFIIDAAAFLGAANCPVEPIIFGSVLASISIPHGIWTSLPLGSIGALAVSKQLIIPALGIFICSGLLG</sequence>
<feature type="transmembrane region" description="Helical" evidence="1">
    <location>
        <begin position="148"/>
        <end position="165"/>
    </location>
</feature>
<dbReference type="EMBL" id="LVVM01005389">
    <property type="protein sequence ID" value="OJA10720.1"/>
    <property type="molecule type" value="Genomic_DNA"/>
</dbReference>
<evidence type="ECO:0000313" key="2">
    <source>
        <dbReference type="EMBL" id="OJA10720.1"/>
    </source>
</evidence>
<comment type="caution">
    <text evidence="2">The sequence shown here is derived from an EMBL/GenBank/DDBJ whole genome shotgun (WGS) entry which is preliminary data.</text>
</comment>
<proteinExistence type="predicted"/>
<reference evidence="2 3" key="1">
    <citation type="submission" date="2016-03" db="EMBL/GenBank/DDBJ databases">
        <title>Comparative genomics of the ectomycorrhizal sister species Rhizopogon vinicolor and Rhizopogon vesiculosus (Basidiomycota: Boletales) reveals a divergence of the mating type B locus.</title>
        <authorList>
            <person name="Mujic A.B."/>
            <person name="Kuo A."/>
            <person name="Tritt A."/>
            <person name="Lipzen A."/>
            <person name="Chen C."/>
            <person name="Johnson J."/>
            <person name="Sharma A."/>
            <person name="Barry K."/>
            <person name="Grigoriev I.V."/>
            <person name="Spatafora J.W."/>
        </authorList>
    </citation>
    <scope>NUCLEOTIDE SEQUENCE [LARGE SCALE GENOMIC DNA]</scope>
    <source>
        <strain evidence="2 3">AM-OR11-056</strain>
    </source>
</reference>
<protein>
    <submittedName>
        <fullName evidence="2">Uncharacterized protein</fullName>
    </submittedName>
</protein>
<dbReference type="STRING" id="180088.A0A1J8QBL8"/>
<dbReference type="Proteomes" id="UP000183567">
    <property type="component" value="Unassembled WGS sequence"/>
</dbReference>
<accession>A0A1J8QBL8</accession>
<evidence type="ECO:0000313" key="3">
    <source>
        <dbReference type="Proteomes" id="UP000183567"/>
    </source>
</evidence>